<organism evidence="10 11">
    <name type="scientific">Nocardia vulneris</name>
    <dbReference type="NCBI Taxonomy" id="1141657"/>
    <lineage>
        <taxon>Bacteria</taxon>
        <taxon>Bacillati</taxon>
        <taxon>Actinomycetota</taxon>
        <taxon>Actinomycetes</taxon>
        <taxon>Mycobacteriales</taxon>
        <taxon>Nocardiaceae</taxon>
        <taxon>Nocardia</taxon>
    </lineage>
</organism>
<feature type="transmembrane region" description="Helical" evidence="8">
    <location>
        <begin position="57"/>
        <end position="77"/>
    </location>
</feature>
<feature type="transmembrane region" description="Helical" evidence="8">
    <location>
        <begin position="383"/>
        <end position="402"/>
    </location>
</feature>
<evidence type="ECO:0000313" key="10">
    <source>
        <dbReference type="EMBL" id="KIA60317.1"/>
    </source>
</evidence>
<keyword evidence="5 8" id="KW-0812">Transmembrane</keyword>
<keyword evidence="3" id="KW-0813">Transport</keyword>
<dbReference type="PROSITE" id="PS00216">
    <property type="entry name" value="SUGAR_TRANSPORT_1"/>
    <property type="match status" value="1"/>
</dbReference>
<feature type="transmembrane region" description="Helical" evidence="8">
    <location>
        <begin position="293"/>
        <end position="315"/>
    </location>
</feature>
<name>A0ABR4Z5I4_9NOCA</name>
<evidence type="ECO:0000256" key="5">
    <source>
        <dbReference type="ARBA" id="ARBA00022692"/>
    </source>
</evidence>
<keyword evidence="11" id="KW-1185">Reference proteome</keyword>
<dbReference type="InterPro" id="IPR004812">
    <property type="entry name" value="Efflux_drug-R_Bcr/CmlA"/>
</dbReference>
<evidence type="ECO:0000256" key="4">
    <source>
        <dbReference type="ARBA" id="ARBA00022475"/>
    </source>
</evidence>
<feature type="transmembrane region" description="Helical" evidence="8">
    <location>
        <begin position="177"/>
        <end position="197"/>
    </location>
</feature>
<feature type="transmembrane region" description="Helical" evidence="8">
    <location>
        <begin position="89"/>
        <end position="110"/>
    </location>
</feature>
<feature type="transmembrane region" description="Helical" evidence="8">
    <location>
        <begin position="321"/>
        <end position="344"/>
    </location>
</feature>
<evidence type="ECO:0000256" key="1">
    <source>
        <dbReference type="ARBA" id="ARBA00004651"/>
    </source>
</evidence>
<feature type="transmembrane region" description="Helical" evidence="8">
    <location>
        <begin position="147"/>
        <end position="171"/>
    </location>
</feature>
<evidence type="ECO:0000256" key="2">
    <source>
        <dbReference type="ARBA" id="ARBA00006236"/>
    </source>
</evidence>
<dbReference type="CDD" id="cd17320">
    <property type="entry name" value="MFS_MdfA_MDR_like"/>
    <property type="match status" value="1"/>
</dbReference>
<dbReference type="InterPro" id="IPR036259">
    <property type="entry name" value="MFS_trans_sf"/>
</dbReference>
<dbReference type="RefSeq" id="WP_043680715.1">
    <property type="nucleotide sequence ID" value="NZ_BDCI01000042.1"/>
</dbReference>
<feature type="transmembrane region" description="Helical" evidence="8">
    <location>
        <begin position="227"/>
        <end position="252"/>
    </location>
</feature>
<evidence type="ECO:0000256" key="8">
    <source>
        <dbReference type="SAM" id="Phobius"/>
    </source>
</evidence>
<dbReference type="Proteomes" id="UP000031364">
    <property type="component" value="Unassembled WGS sequence"/>
</dbReference>
<proteinExistence type="inferred from homology"/>
<dbReference type="PROSITE" id="PS50850">
    <property type="entry name" value="MFS"/>
    <property type="match status" value="1"/>
</dbReference>
<dbReference type="SUPFAM" id="SSF103473">
    <property type="entry name" value="MFS general substrate transporter"/>
    <property type="match status" value="1"/>
</dbReference>
<dbReference type="PANTHER" id="PTHR43124:SF3">
    <property type="entry name" value="CHLORAMPHENICOL EFFLUX PUMP RV0191"/>
    <property type="match status" value="1"/>
</dbReference>
<feature type="transmembrane region" description="Helical" evidence="8">
    <location>
        <begin position="258"/>
        <end position="281"/>
    </location>
</feature>
<evidence type="ECO:0000259" key="9">
    <source>
        <dbReference type="PROSITE" id="PS50850"/>
    </source>
</evidence>
<feature type="transmembrane region" description="Helical" evidence="8">
    <location>
        <begin position="356"/>
        <end position="377"/>
    </location>
</feature>
<gene>
    <name evidence="10" type="ORF">FG87_37850</name>
</gene>
<evidence type="ECO:0000313" key="11">
    <source>
        <dbReference type="Proteomes" id="UP000031364"/>
    </source>
</evidence>
<feature type="transmembrane region" description="Helical" evidence="8">
    <location>
        <begin position="122"/>
        <end position="140"/>
    </location>
</feature>
<comment type="caution">
    <text evidence="10">The sequence shown here is derived from an EMBL/GenBank/DDBJ whole genome shotgun (WGS) entry which is preliminary data.</text>
</comment>
<dbReference type="Pfam" id="PF07690">
    <property type="entry name" value="MFS_1"/>
    <property type="match status" value="1"/>
</dbReference>
<comment type="subcellular location">
    <subcellularLocation>
        <location evidence="1">Cell membrane</location>
        <topology evidence="1">Multi-pass membrane protein</topology>
    </subcellularLocation>
</comment>
<feature type="domain" description="Major facilitator superfamily (MFS) profile" evidence="9">
    <location>
        <begin position="21"/>
        <end position="407"/>
    </location>
</feature>
<dbReference type="InterPro" id="IPR011701">
    <property type="entry name" value="MFS"/>
</dbReference>
<feature type="transmembrane region" description="Helical" evidence="8">
    <location>
        <begin position="21"/>
        <end position="37"/>
    </location>
</feature>
<evidence type="ECO:0000256" key="3">
    <source>
        <dbReference type="ARBA" id="ARBA00022448"/>
    </source>
</evidence>
<keyword evidence="6 8" id="KW-1133">Transmembrane helix</keyword>
<keyword evidence="4" id="KW-1003">Cell membrane</keyword>
<comment type="similarity">
    <text evidence="2">Belongs to the major facilitator superfamily. Bcr/CmlA family.</text>
</comment>
<reference evidence="10 11" key="1">
    <citation type="journal article" date="2014" name="Int. J. Syst. Evol. Microbiol.">
        <title>Nocardia vulneris sp. nov., isolated from wounds of human patients in North America.</title>
        <authorList>
            <person name="Lasker B.A."/>
            <person name="Bell M."/>
            <person name="Klenk H.P."/>
            <person name="Sproer C."/>
            <person name="Schumann C."/>
            <person name="Schumann P."/>
            <person name="Brown J.M."/>
        </authorList>
    </citation>
    <scope>NUCLEOTIDE SEQUENCE [LARGE SCALE GENOMIC DNA]</scope>
    <source>
        <strain evidence="10 11">W9851</strain>
    </source>
</reference>
<dbReference type="Gene3D" id="1.20.1720.10">
    <property type="entry name" value="Multidrug resistance protein D"/>
    <property type="match status" value="1"/>
</dbReference>
<dbReference type="InterPro" id="IPR020846">
    <property type="entry name" value="MFS_dom"/>
</dbReference>
<protein>
    <submittedName>
        <fullName evidence="10">Multidrug transporter CflA</fullName>
    </submittedName>
</protein>
<accession>A0ABR4Z5I4</accession>
<dbReference type="EMBL" id="JNFP01000073">
    <property type="protein sequence ID" value="KIA60317.1"/>
    <property type="molecule type" value="Genomic_DNA"/>
</dbReference>
<dbReference type="InterPro" id="IPR005829">
    <property type="entry name" value="Sugar_transporter_CS"/>
</dbReference>
<dbReference type="PANTHER" id="PTHR43124">
    <property type="entry name" value="PURINE EFFLUX PUMP PBUE"/>
    <property type="match status" value="1"/>
</dbReference>
<sequence>MTRHALTDVSPSTSLPAGQRIRLLAVLAGLSGAAPLATDMYVPGLPELATSLGADAAAAQLSLTGFLAGIIVGQLILGPLSDAVGRRPVLLCGTVFFVVFSVICAAAPTMTVLDAARFGQGVSGAAGIVLARAVVADLFADRDLAGVYARLGAITAAAPILAPLAGGLLLLVFPWRAVFVVLAALGAVLAVGVRRWVPESRPPQARSAGGITAGLRAMTELLARRDILGPVLVISFGGAAVFAYIAGTTFVFQDVHRLTPAAASLVYGVNAVGNMAGSLGYGRLVKRRSAATLLVASSALALAGSAVLFAVSVTVGSSLAVTWFCLFFSLTAFGVFFPAVVTLAQQRGRAAPGATSALLGGGQFLFGAAASPLVGLFGTGGAAPLAAVLVVALAAATVAAVATRDPRVIRAQGEP</sequence>
<dbReference type="InterPro" id="IPR050189">
    <property type="entry name" value="MFS_Efflux_Transporters"/>
</dbReference>
<evidence type="ECO:0000256" key="6">
    <source>
        <dbReference type="ARBA" id="ARBA00022989"/>
    </source>
</evidence>
<dbReference type="NCBIfam" id="TIGR00710">
    <property type="entry name" value="efflux_Bcr_CflA"/>
    <property type="match status" value="1"/>
</dbReference>
<evidence type="ECO:0000256" key="7">
    <source>
        <dbReference type="ARBA" id="ARBA00023136"/>
    </source>
</evidence>
<keyword evidence="7 8" id="KW-0472">Membrane</keyword>